<evidence type="ECO:0000313" key="3">
    <source>
        <dbReference type="EMBL" id="WZN59884.1"/>
    </source>
</evidence>
<dbReference type="Proteomes" id="UP001472866">
    <property type="component" value="Chromosome 02"/>
</dbReference>
<evidence type="ECO:0000259" key="2">
    <source>
        <dbReference type="Pfam" id="PF00561"/>
    </source>
</evidence>
<dbReference type="Gene3D" id="3.40.50.1820">
    <property type="entry name" value="alpha/beta hydrolase"/>
    <property type="match status" value="1"/>
</dbReference>
<reference evidence="3 4" key="1">
    <citation type="submission" date="2024-03" db="EMBL/GenBank/DDBJ databases">
        <title>Complete genome sequence of the green alga Chloropicon roscoffensis RCC1871.</title>
        <authorList>
            <person name="Lemieux C."/>
            <person name="Pombert J.-F."/>
            <person name="Otis C."/>
            <person name="Turmel M."/>
        </authorList>
    </citation>
    <scope>NUCLEOTIDE SEQUENCE [LARGE SCALE GENOMIC DNA]</scope>
    <source>
        <strain evidence="3 4">RCC1871</strain>
    </source>
</reference>
<keyword evidence="4" id="KW-1185">Reference proteome</keyword>
<evidence type="ECO:0000256" key="1">
    <source>
        <dbReference type="ARBA" id="ARBA00038097"/>
    </source>
</evidence>
<organism evidence="3 4">
    <name type="scientific">Chloropicon roscoffensis</name>
    <dbReference type="NCBI Taxonomy" id="1461544"/>
    <lineage>
        <taxon>Eukaryota</taxon>
        <taxon>Viridiplantae</taxon>
        <taxon>Chlorophyta</taxon>
        <taxon>Chloropicophyceae</taxon>
        <taxon>Chloropicales</taxon>
        <taxon>Chloropicaceae</taxon>
        <taxon>Chloropicon</taxon>
    </lineage>
</organism>
<dbReference type="PANTHER" id="PTHR42886">
    <property type="entry name" value="RE40534P-RELATED"/>
    <property type="match status" value="1"/>
</dbReference>
<feature type="domain" description="AB hydrolase-1" evidence="2">
    <location>
        <begin position="90"/>
        <end position="383"/>
    </location>
</feature>
<dbReference type="InterPro" id="IPR000073">
    <property type="entry name" value="AB_hydrolase_1"/>
</dbReference>
<dbReference type="GO" id="GO:0006654">
    <property type="term" value="P:phosphatidic acid biosynthetic process"/>
    <property type="evidence" value="ECO:0007669"/>
    <property type="project" value="TreeGrafter"/>
</dbReference>
<comment type="similarity">
    <text evidence="1">Belongs to the peptidase S33 family. ABHD4/ABHD5 subfamily.</text>
</comment>
<dbReference type="Pfam" id="PF00561">
    <property type="entry name" value="Abhydrolase_1"/>
    <property type="match status" value="1"/>
</dbReference>
<protein>
    <submittedName>
        <fullName evidence="3">Cardiolipin-specific deacylase</fullName>
    </submittedName>
</protein>
<sequence length="400" mass="45459">MLKTFFNGALLGAREKGEELSYVSRLWVRSSVTKAFSAEQRLLDRFLGAFKCSKVYVELERYGVQYINTYSLNKQVSQQQHDDGGERSSAVVFTHGFGGGSGMFYHILNELAALEYSNVFAIDWLGMGRSSRPTSGLMSGQGYPQRSLFSLRRQKQEVADECIDYFVESLEKWREEMKISKLQLVGHSLGGYLSARYAIAYPDRVEKLVLLSPVGVPELPEEVDDDKVPEFVKTNKLVTGIIRAFWSLNVTPQSFVRFIGPWGLDAVQSMVKRRFSVRGMSEEEMEIIADYLYHINVQRASGEYALNALLVPVMKAENPGVYARRSLAQDLVEKLPRHIPLIFLYGDRDWMFHPEVKDIVSRMPNAELQFVSNSGHHVYLDHPAEFKRIMAGSTGILERT</sequence>
<dbReference type="SUPFAM" id="SSF53474">
    <property type="entry name" value="alpha/beta-Hydrolases"/>
    <property type="match status" value="1"/>
</dbReference>
<dbReference type="EMBL" id="CP151502">
    <property type="protein sequence ID" value="WZN59884.1"/>
    <property type="molecule type" value="Genomic_DNA"/>
</dbReference>
<name>A0AAX4P2A3_9CHLO</name>
<dbReference type="GO" id="GO:0055088">
    <property type="term" value="P:lipid homeostasis"/>
    <property type="evidence" value="ECO:0007669"/>
    <property type="project" value="TreeGrafter"/>
</dbReference>
<dbReference type="GO" id="GO:0052689">
    <property type="term" value="F:carboxylic ester hydrolase activity"/>
    <property type="evidence" value="ECO:0007669"/>
    <property type="project" value="TreeGrafter"/>
</dbReference>
<dbReference type="PANTHER" id="PTHR42886:SF29">
    <property type="entry name" value="PUMMELIG, ISOFORM A"/>
    <property type="match status" value="1"/>
</dbReference>
<evidence type="ECO:0000313" key="4">
    <source>
        <dbReference type="Proteomes" id="UP001472866"/>
    </source>
</evidence>
<gene>
    <name evidence="3" type="ORF">HKI87_02g14120</name>
</gene>
<accession>A0AAX4P2A3</accession>
<proteinExistence type="inferred from homology"/>
<dbReference type="GO" id="GO:0042171">
    <property type="term" value="F:lysophosphatidic acid acyltransferase activity"/>
    <property type="evidence" value="ECO:0007669"/>
    <property type="project" value="TreeGrafter"/>
</dbReference>
<dbReference type="AlphaFoldDB" id="A0AAX4P2A3"/>
<dbReference type="InterPro" id="IPR029058">
    <property type="entry name" value="AB_hydrolase_fold"/>
</dbReference>